<organism evidence="9 10">
    <name type="scientific">Candidatus Limivivens intestinipullorum</name>
    <dbReference type="NCBI Taxonomy" id="2840858"/>
    <lineage>
        <taxon>Bacteria</taxon>
        <taxon>Bacillati</taxon>
        <taxon>Bacillota</taxon>
        <taxon>Clostridia</taxon>
        <taxon>Lachnospirales</taxon>
        <taxon>Lachnospiraceae</taxon>
        <taxon>Lachnospiraceae incertae sedis</taxon>
        <taxon>Candidatus Limivivens</taxon>
    </lineage>
</organism>
<comment type="similarity">
    <text evidence="2">Belongs to the auxin efflux carrier (TC 2.A.69) family.</text>
</comment>
<evidence type="ECO:0000256" key="4">
    <source>
        <dbReference type="ARBA" id="ARBA00022475"/>
    </source>
</evidence>
<feature type="transmembrane region" description="Helical" evidence="8">
    <location>
        <begin position="230"/>
        <end position="248"/>
    </location>
</feature>
<protein>
    <submittedName>
        <fullName evidence="9">AEC family transporter</fullName>
    </submittedName>
</protein>
<dbReference type="Proteomes" id="UP000823935">
    <property type="component" value="Unassembled WGS sequence"/>
</dbReference>
<dbReference type="InterPro" id="IPR004776">
    <property type="entry name" value="Mem_transp_PIN-like"/>
</dbReference>
<keyword evidence="6 8" id="KW-1133">Transmembrane helix</keyword>
<feature type="transmembrane region" description="Helical" evidence="8">
    <location>
        <begin position="6"/>
        <end position="29"/>
    </location>
</feature>
<dbReference type="PANTHER" id="PTHR36838">
    <property type="entry name" value="AUXIN EFFLUX CARRIER FAMILY PROTEIN"/>
    <property type="match status" value="1"/>
</dbReference>
<feature type="transmembrane region" description="Helical" evidence="8">
    <location>
        <begin position="260"/>
        <end position="278"/>
    </location>
</feature>
<evidence type="ECO:0000256" key="5">
    <source>
        <dbReference type="ARBA" id="ARBA00022692"/>
    </source>
</evidence>
<evidence type="ECO:0000256" key="8">
    <source>
        <dbReference type="SAM" id="Phobius"/>
    </source>
</evidence>
<comment type="subcellular location">
    <subcellularLocation>
        <location evidence="1">Cell membrane</location>
        <topology evidence="1">Multi-pass membrane protein</topology>
    </subcellularLocation>
</comment>
<proteinExistence type="inferred from homology"/>
<evidence type="ECO:0000313" key="9">
    <source>
        <dbReference type="EMBL" id="HIS33143.1"/>
    </source>
</evidence>
<dbReference type="GO" id="GO:0055085">
    <property type="term" value="P:transmembrane transport"/>
    <property type="evidence" value="ECO:0007669"/>
    <property type="project" value="InterPro"/>
</dbReference>
<dbReference type="EMBL" id="DVIQ01000113">
    <property type="protein sequence ID" value="HIS33143.1"/>
    <property type="molecule type" value="Genomic_DNA"/>
</dbReference>
<evidence type="ECO:0000256" key="6">
    <source>
        <dbReference type="ARBA" id="ARBA00022989"/>
    </source>
</evidence>
<reference evidence="9" key="1">
    <citation type="submission" date="2020-10" db="EMBL/GenBank/DDBJ databases">
        <authorList>
            <person name="Gilroy R."/>
        </authorList>
    </citation>
    <scope>NUCLEOTIDE SEQUENCE</scope>
    <source>
        <strain evidence="9">CHK190-19873</strain>
    </source>
</reference>
<keyword evidence="7 8" id="KW-0472">Membrane</keyword>
<evidence type="ECO:0000256" key="2">
    <source>
        <dbReference type="ARBA" id="ARBA00010145"/>
    </source>
</evidence>
<feature type="transmembrane region" description="Helical" evidence="8">
    <location>
        <begin position="199"/>
        <end position="218"/>
    </location>
</feature>
<dbReference type="AlphaFoldDB" id="A0A9D1EW91"/>
<evidence type="ECO:0000256" key="7">
    <source>
        <dbReference type="ARBA" id="ARBA00023136"/>
    </source>
</evidence>
<feature type="transmembrane region" description="Helical" evidence="8">
    <location>
        <begin position="72"/>
        <end position="93"/>
    </location>
</feature>
<dbReference type="Gene3D" id="1.20.1530.20">
    <property type="match status" value="1"/>
</dbReference>
<reference evidence="9" key="2">
    <citation type="journal article" date="2021" name="PeerJ">
        <title>Extensive microbial diversity within the chicken gut microbiome revealed by metagenomics and culture.</title>
        <authorList>
            <person name="Gilroy R."/>
            <person name="Ravi A."/>
            <person name="Getino M."/>
            <person name="Pursley I."/>
            <person name="Horton D.L."/>
            <person name="Alikhan N.F."/>
            <person name="Baker D."/>
            <person name="Gharbi K."/>
            <person name="Hall N."/>
            <person name="Watson M."/>
            <person name="Adriaenssens E.M."/>
            <person name="Foster-Nyarko E."/>
            <person name="Jarju S."/>
            <person name="Secka A."/>
            <person name="Antonio M."/>
            <person name="Oren A."/>
            <person name="Chaudhuri R.R."/>
            <person name="La Ragione R."/>
            <person name="Hildebrand F."/>
            <person name="Pallen M.J."/>
        </authorList>
    </citation>
    <scope>NUCLEOTIDE SEQUENCE</scope>
    <source>
        <strain evidence="9">CHK190-19873</strain>
    </source>
</reference>
<feature type="transmembrane region" description="Helical" evidence="8">
    <location>
        <begin position="167"/>
        <end position="187"/>
    </location>
</feature>
<comment type="caution">
    <text evidence="9">The sequence shown here is derived from an EMBL/GenBank/DDBJ whole genome shotgun (WGS) entry which is preliminary data.</text>
</comment>
<feature type="transmembrane region" description="Helical" evidence="8">
    <location>
        <begin position="132"/>
        <end position="155"/>
    </location>
</feature>
<dbReference type="PANTHER" id="PTHR36838:SF3">
    <property type="entry name" value="TRANSPORTER AUXIN EFFLUX CARRIER EC FAMILY"/>
    <property type="match status" value="1"/>
</dbReference>
<sequence length="311" mass="34028">MVHEMNSFLLIFEQLAAFFLMMLTGYLAARLKIITKSFLDGLSSLVMKILLPVLIFANAMNGTQRSQLIADFPILLMSLVMYLLLIILFGLLARLLRLPKERGQIFQAVFIFGNVGFIGLPLILGISPEQGAIYVALMSIADQGLLWTYGLYLTTPSGENASFSLKNFVNPALGAILLSIILLIPGIHPPAMIENALLTIGRTATPLSLIYLGGLLFFCDWKPVIRQKELYIGIAVKMILFPLAYYAIASRIVLNTDMVNVMTIVAGLPTMATIAMFAQSKKKDGGYALGIVLISTVASLLTLTLVAYLIF</sequence>
<accession>A0A9D1EW91</accession>
<keyword evidence="4" id="KW-1003">Cell membrane</keyword>
<gene>
    <name evidence="9" type="ORF">IAB44_16605</name>
</gene>
<feature type="transmembrane region" description="Helical" evidence="8">
    <location>
        <begin position="285"/>
        <end position="310"/>
    </location>
</feature>
<evidence type="ECO:0000256" key="1">
    <source>
        <dbReference type="ARBA" id="ARBA00004651"/>
    </source>
</evidence>
<feature type="transmembrane region" description="Helical" evidence="8">
    <location>
        <begin position="41"/>
        <end position="60"/>
    </location>
</feature>
<evidence type="ECO:0000313" key="10">
    <source>
        <dbReference type="Proteomes" id="UP000823935"/>
    </source>
</evidence>
<dbReference type="Pfam" id="PF03547">
    <property type="entry name" value="Mem_trans"/>
    <property type="match status" value="2"/>
</dbReference>
<feature type="transmembrane region" description="Helical" evidence="8">
    <location>
        <begin position="105"/>
        <end position="126"/>
    </location>
</feature>
<name>A0A9D1EW91_9FIRM</name>
<keyword evidence="5 8" id="KW-0812">Transmembrane</keyword>
<dbReference type="GO" id="GO:0005886">
    <property type="term" value="C:plasma membrane"/>
    <property type="evidence" value="ECO:0007669"/>
    <property type="project" value="UniProtKB-SubCell"/>
</dbReference>
<dbReference type="InterPro" id="IPR038770">
    <property type="entry name" value="Na+/solute_symporter_sf"/>
</dbReference>
<evidence type="ECO:0000256" key="3">
    <source>
        <dbReference type="ARBA" id="ARBA00022448"/>
    </source>
</evidence>
<keyword evidence="3" id="KW-0813">Transport</keyword>